<keyword evidence="6 7" id="KW-0472">Membrane</keyword>
<dbReference type="Proteomes" id="UP000050413">
    <property type="component" value="Unassembled WGS sequence"/>
</dbReference>
<feature type="domain" description="ABC transmembrane type-1" evidence="8">
    <location>
        <begin position="48"/>
        <end position="252"/>
    </location>
</feature>
<feature type="transmembrane region" description="Helical" evidence="7">
    <location>
        <begin position="278"/>
        <end position="302"/>
    </location>
</feature>
<keyword evidence="4 7" id="KW-0812">Transmembrane</keyword>
<feature type="transmembrane region" description="Helical" evidence="7">
    <location>
        <begin position="127"/>
        <end position="150"/>
    </location>
</feature>
<keyword evidence="3" id="KW-1003">Cell membrane</keyword>
<dbReference type="GO" id="GO:0005886">
    <property type="term" value="C:plasma membrane"/>
    <property type="evidence" value="ECO:0007669"/>
    <property type="project" value="UniProtKB-SubCell"/>
</dbReference>
<reference evidence="9 10" key="1">
    <citation type="submission" date="2015-09" db="EMBL/GenBank/DDBJ databases">
        <title>Identification and resolution of microdiversity through metagenomic sequencing of parallel consortia.</title>
        <authorList>
            <person name="Nelson W.C."/>
            <person name="Romine M.F."/>
            <person name="Lindemann S.R."/>
        </authorList>
    </citation>
    <scope>NUCLEOTIDE SEQUENCE [LARGE SCALE GENOMIC DNA]</scope>
    <source>
        <strain evidence="9">HL-91</strain>
    </source>
</reference>
<feature type="transmembrane region" description="Helical" evidence="7">
    <location>
        <begin position="322"/>
        <end position="345"/>
    </location>
</feature>
<feature type="transmembrane region" description="Helical" evidence="7">
    <location>
        <begin position="82"/>
        <end position="107"/>
    </location>
</feature>
<feature type="transmembrane region" description="Helical" evidence="7">
    <location>
        <begin position="357"/>
        <end position="376"/>
    </location>
</feature>
<proteinExistence type="predicted"/>
<dbReference type="Gene3D" id="1.10.3720.10">
    <property type="entry name" value="MetI-like"/>
    <property type="match status" value="2"/>
</dbReference>
<dbReference type="SUPFAM" id="SSF161098">
    <property type="entry name" value="MetI-like"/>
    <property type="match status" value="2"/>
</dbReference>
<feature type="domain" description="ABC transmembrane type-1" evidence="8">
    <location>
        <begin position="319"/>
        <end position="509"/>
    </location>
</feature>
<dbReference type="GO" id="GO:0055085">
    <property type="term" value="P:transmembrane transport"/>
    <property type="evidence" value="ECO:0007669"/>
    <property type="project" value="InterPro"/>
</dbReference>
<dbReference type="PROSITE" id="PS50928">
    <property type="entry name" value="ABC_TM1"/>
    <property type="match status" value="2"/>
</dbReference>
<feature type="transmembrane region" description="Helical" evidence="7">
    <location>
        <begin position="234"/>
        <end position="257"/>
    </location>
</feature>
<feature type="transmembrane region" description="Helical" evidence="7">
    <location>
        <begin position="491"/>
        <end position="509"/>
    </location>
</feature>
<comment type="caution">
    <text evidence="9">The sequence shown here is derived from an EMBL/GenBank/DDBJ whole genome shotgun (WGS) entry which is preliminary data.</text>
</comment>
<evidence type="ECO:0000256" key="1">
    <source>
        <dbReference type="ARBA" id="ARBA00004651"/>
    </source>
</evidence>
<evidence type="ECO:0000256" key="6">
    <source>
        <dbReference type="ARBA" id="ARBA00023136"/>
    </source>
</evidence>
<keyword evidence="5 7" id="KW-1133">Transmembrane helix</keyword>
<dbReference type="PATRIC" id="fig|1666912.4.peg.2926"/>
<accession>A0A0P7YJQ2</accession>
<feature type="transmembrane region" description="Helical" evidence="7">
    <location>
        <begin position="388"/>
        <end position="409"/>
    </location>
</feature>
<dbReference type="CDD" id="cd06261">
    <property type="entry name" value="TM_PBP2"/>
    <property type="match status" value="2"/>
</dbReference>
<sequence length="519" mass="54558">MTSARTMTLAMASVVALWLLALNFGALGAVALRAEGLTGLRAADWAAVRFTLLQAFLSALLSVVLAIPVARALARRQFVGRGLLITLMGAPFILPTLVAVLGLLAVFGRSGLVNDALALVGLGPVNIYGLHGVVLAHVFYNLPLATRIILQGWAAIPAERVRLAVSLGFSPADRLRHLEVPMLRELAPGAFLLVFLICLTSFAVALALGGGPRATTVELAIYQAFRFDFDMGRAAALALLQFALCLGAGVLALRVALPSGMGGGLDRPLPRMDYRSHAAWGDSLLVTLAALFLLVPLALIVLRGAPHLASLPAPVWHATIRSLWVALGATALTIGFALVLAHAILALPRAGAMGLEWLGLAALAASPLVIGTGLFLMLRPVADPRDMALAVTMLVNAGLALPFALRLILPALRDSHATQGRLAASLGLHGGARLRLVTLPRLRRPLGFAAGLTAALSMGDLGVILLFADAERATLPMQLYRLMQAYRQDDAAGAALLLLLCSLALFWAFDRWGRTNAAA</sequence>
<evidence type="ECO:0000256" key="3">
    <source>
        <dbReference type="ARBA" id="ARBA00022475"/>
    </source>
</evidence>
<evidence type="ECO:0000259" key="8">
    <source>
        <dbReference type="PROSITE" id="PS50928"/>
    </source>
</evidence>
<dbReference type="InterPro" id="IPR000515">
    <property type="entry name" value="MetI-like"/>
</dbReference>
<dbReference type="PANTHER" id="PTHR30183">
    <property type="entry name" value="MOLYBDENUM TRANSPORT SYSTEM PERMEASE PROTEIN MODB"/>
    <property type="match status" value="1"/>
</dbReference>
<evidence type="ECO:0000256" key="5">
    <source>
        <dbReference type="ARBA" id="ARBA00022989"/>
    </source>
</evidence>
<gene>
    <name evidence="9" type="primary">thiP</name>
    <name evidence="9" type="ORF">HLUCCA05_05870</name>
</gene>
<feature type="transmembrane region" description="Helical" evidence="7">
    <location>
        <begin position="50"/>
        <end position="70"/>
    </location>
</feature>
<organism evidence="9 10">
    <name type="scientific">Roseibaca calidilacus</name>
    <dbReference type="NCBI Taxonomy" id="1666912"/>
    <lineage>
        <taxon>Bacteria</taxon>
        <taxon>Pseudomonadati</taxon>
        <taxon>Pseudomonadota</taxon>
        <taxon>Alphaproteobacteria</taxon>
        <taxon>Rhodobacterales</taxon>
        <taxon>Paracoccaceae</taxon>
        <taxon>Roseinatronobacter</taxon>
    </lineage>
</organism>
<feature type="transmembrane region" description="Helical" evidence="7">
    <location>
        <begin position="446"/>
        <end position="468"/>
    </location>
</feature>
<feature type="transmembrane region" description="Helical" evidence="7">
    <location>
        <begin position="186"/>
        <end position="208"/>
    </location>
</feature>
<comment type="subcellular location">
    <subcellularLocation>
        <location evidence="1">Cell membrane</location>
        <topology evidence="1">Multi-pass membrane protein</topology>
    </subcellularLocation>
</comment>
<dbReference type="PANTHER" id="PTHR30183:SF9">
    <property type="entry name" value="THIAMINE TRANSPORT SYSTEM PERMEASE PROTEIN THIP"/>
    <property type="match status" value="1"/>
</dbReference>
<keyword evidence="2" id="KW-0813">Transport</keyword>
<dbReference type="STRING" id="1666912.Ga0058931_3213"/>
<dbReference type="AlphaFoldDB" id="A0A0P7YJQ2"/>
<dbReference type="InterPro" id="IPR035906">
    <property type="entry name" value="MetI-like_sf"/>
</dbReference>
<evidence type="ECO:0000313" key="10">
    <source>
        <dbReference type="Proteomes" id="UP000050413"/>
    </source>
</evidence>
<dbReference type="EMBL" id="LJSG01000016">
    <property type="protein sequence ID" value="KPP90942.1"/>
    <property type="molecule type" value="Genomic_DNA"/>
</dbReference>
<evidence type="ECO:0000256" key="7">
    <source>
        <dbReference type="SAM" id="Phobius"/>
    </source>
</evidence>
<protein>
    <submittedName>
        <fullName evidence="9">ABC-type thiamine uptake system permease component ThiP</fullName>
    </submittedName>
</protein>
<name>A0A0P7YJQ2_9RHOB</name>
<evidence type="ECO:0000256" key="4">
    <source>
        <dbReference type="ARBA" id="ARBA00022692"/>
    </source>
</evidence>
<evidence type="ECO:0000313" key="9">
    <source>
        <dbReference type="EMBL" id="KPP90942.1"/>
    </source>
</evidence>
<evidence type="ECO:0000256" key="2">
    <source>
        <dbReference type="ARBA" id="ARBA00022448"/>
    </source>
</evidence>